<dbReference type="Gene3D" id="3.40.1350.10">
    <property type="match status" value="1"/>
</dbReference>
<dbReference type="Proteomes" id="UP000218287">
    <property type="component" value="Chromosome"/>
</dbReference>
<protein>
    <recommendedName>
        <fullName evidence="1">Endonuclease NucS C-terminal domain-containing protein</fullName>
    </recommendedName>
</protein>
<dbReference type="GO" id="GO:0004519">
    <property type="term" value="F:endonuclease activity"/>
    <property type="evidence" value="ECO:0007669"/>
    <property type="project" value="InterPro"/>
</dbReference>
<gene>
    <name evidence="2" type="ORF">NIES21_28170</name>
</gene>
<evidence type="ECO:0000313" key="2">
    <source>
        <dbReference type="EMBL" id="BAY16983.1"/>
    </source>
</evidence>
<dbReference type="AlphaFoldDB" id="A0A1Z4GHK4"/>
<sequence>MPQDIRVWDVCTTGNLSEIKKSKLDFEQRIQDWLEQDISIISPNLLVIGKEVQTDYGGFIDLLCLDQKGDIFIIELKRGKTPREVTAQALDYASWVKYLSNDHITNIANSYLINKYNLELDKAFQKTFKIELPEVINTNHHILIVASEIDSSSERIINYLSDSYGVSINAVTFQYFRSEDGRELLARVFLIEPNQVEENTQRQNNSKRQPNLSYAELEEIARRHGLEKIYFELYTNLVDKYFTVVSTTRSSLSFKKSNKTIFTLIPVESNGEKGLKFRIYTTRFSEYWGIDLENIIDLLPSSKYAWENYPSATPDWCGHEGFFKTLDEVDIFIAGLHKITQNGNYTRT</sequence>
<organism evidence="2 3">
    <name type="scientific">Anabaenopsis circularis NIES-21</name>
    <dbReference type="NCBI Taxonomy" id="1085406"/>
    <lineage>
        <taxon>Bacteria</taxon>
        <taxon>Bacillati</taxon>
        <taxon>Cyanobacteriota</taxon>
        <taxon>Cyanophyceae</taxon>
        <taxon>Nostocales</taxon>
        <taxon>Nodulariaceae</taxon>
        <taxon>Anabaenopsis</taxon>
    </lineage>
</organism>
<dbReference type="Pfam" id="PF01939">
    <property type="entry name" value="NucS_C"/>
    <property type="match status" value="1"/>
</dbReference>
<dbReference type="OrthoDB" id="570199at2"/>
<evidence type="ECO:0000259" key="1">
    <source>
        <dbReference type="Pfam" id="PF01939"/>
    </source>
</evidence>
<reference evidence="2 3" key="1">
    <citation type="submission" date="2017-06" db="EMBL/GenBank/DDBJ databases">
        <title>Genome sequencing of cyanobaciteial culture collection at National Institute for Environmental Studies (NIES).</title>
        <authorList>
            <person name="Hirose Y."/>
            <person name="Shimura Y."/>
            <person name="Fujisawa T."/>
            <person name="Nakamura Y."/>
            <person name="Kawachi M."/>
        </authorList>
    </citation>
    <scope>NUCLEOTIDE SEQUENCE [LARGE SCALE GENOMIC DNA]</scope>
    <source>
        <strain evidence="2 3">NIES-21</strain>
    </source>
</reference>
<feature type="domain" description="Endonuclease NucS C-terminal" evidence="1">
    <location>
        <begin position="27"/>
        <end position="103"/>
    </location>
</feature>
<proteinExistence type="predicted"/>
<accession>A0A1Z4GHK4</accession>
<dbReference type="GO" id="GO:0003676">
    <property type="term" value="F:nucleic acid binding"/>
    <property type="evidence" value="ECO:0007669"/>
    <property type="project" value="InterPro"/>
</dbReference>
<dbReference type="InterPro" id="IPR048301">
    <property type="entry name" value="NucS_C"/>
</dbReference>
<dbReference type="EMBL" id="AP018174">
    <property type="protein sequence ID" value="BAY16983.1"/>
    <property type="molecule type" value="Genomic_DNA"/>
</dbReference>
<evidence type="ECO:0000313" key="3">
    <source>
        <dbReference type="Proteomes" id="UP000218287"/>
    </source>
</evidence>
<dbReference type="InterPro" id="IPR011856">
    <property type="entry name" value="tRNA_endonuc-like_dom_sf"/>
</dbReference>
<keyword evidence="3" id="KW-1185">Reference proteome</keyword>
<name>A0A1Z4GHK4_9CYAN</name>